<dbReference type="Pfam" id="PF03009">
    <property type="entry name" value="GDPD"/>
    <property type="match status" value="2"/>
</dbReference>
<dbReference type="SUPFAM" id="SSF51695">
    <property type="entry name" value="PLC-like phosphodiesterases"/>
    <property type="match status" value="2"/>
</dbReference>
<dbReference type="GO" id="GO:0006629">
    <property type="term" value="P:lipid metabolic process"/>
    <property type="evidence" value="ECO:0007669"/>
    <property type="project" value="InterPro"/>
</dbReference>
<dbReference type="RefSeq" id="WP_147648010.1">
    <property type="nucleotide sequence ID" value="NZ_CP042806.1"/>
</dbReference>
<protein>
    <submittedName>
        <fullName evidence="3">Glycerophosphodiester phosphodiesterase</fullName>
    </submittedName>
</protein>
<dbReference type="Proteomes" id="UP000321820">
    <property type="component" value="Chromosome"/>
</dbReference>
<dbReference type="PANTHER" id="PTHR46211">
    <property type="entry name" value="GLYCEROPHOSPHORYL DIESTER PHOSPHODIESTERASE"/>
    <property type="match status" value="1"/>
</dbReference>
<dbReference type="KEGG" id="talb:FTW19_12860"/>
<sequence length="383" mass="41793">MMKRTIACMTLLSSFAMAQSSDPYLALMKKAGEHARAKGAKHTPVLSPVDSSVVGPNAKVRVDTLHAAGFKVVPWTTNDAAKMKALIDLGVDGIISDRPDILHKVVEDLRAAGKPLKGFDIAAHRGGRGLRPENTLPSFENGMDQGATTLETDTGVTTDGVSLIWHDQFLNPESCRRADGASYTMENRVYINTISMAEAQKTFICDKLHFGPDQKNDLALSPVAVAFAQLEKMPSPYAPTNAAQLFRFVKFYTEYYKSGAGKNTPHAAERAATGATVRFNLETKIMPDRLPAEVAGAQNTNVPADLYKNHTVGPQQFVGALCGAITREKMIGRAEVQSFDFRTLQLVEEQFPAIPTYYLTNNAKLLSSEFVPEALRLSPEETK</sequence>
<keyword evidence="1" id="KW-0732">Signal</keyword>
<dbReference type="PANTHER" id="PTHR46211:SF14">
    <property type="entry name" value="GLYCEROPHOSPHODIESTER PHOSPHODIESTERASE"/>
    <property type="match status" value="1"/>
</dbReference>
<evidence type="ECO:0000259" key="2">
    <source>
        <dbReference type="PROSITE" id="PS51704"/>
    </source>
</evidence>
<dbReference type="GO" id="GO:0008081">
    <property type="term" value="F:phosphoric diester hydrolase activity"/>
    <property type="evidence" value="ECO:0007669"/>
    <property type="project" value="InterPro"/>
</dbReference>
<dbReference type="PROSITE" id="PS51704">
    <property type="entry name" value="GP_PDE"/>
    <property type="match status" value="2"/>
</dbReference>
<dbReference type="EMBL" id="CP042806">
    <property type="protein sequence ID" value="QEE28812.1"/>
    <property type="molecule type" value="Genomic_DNA"/>
</dbReference>
<dbReference type="AlphaFoldDB" id="A0A5B9E9G4"/>
<proteinExistence type="predicted"/>
<evidence type="ECO:0000313" key="3">
    <source>
        <dbReference type="EMBL" id="QEE28812.1"/>
    </source>
</evidence>
<feature type="signal peptide" evidence="1">
    <location>
        <begin position="1"/>
        <end position="18"/>
    </location>
</feature>
<keyword evidence="4" id="KW-1185">Reference proteome</keyword>
<gene>
    <name evidence="3" type="ORF">FTW19_12860</name>
</gene>
<feature type="domain" description="GP-PDE" evidence="2">
    <location>
        <begin position="1"/>
        <end position="106"/>
    </location>
</feature>
<name>A0A5B9E9G4_9BACT</name>
<evidence type="ECO:0000256" key="1">
    <source>
        <dbReference type="SAM" id="SignalP"/>
    </source>
</evidence>
<evidence type="ECO:0000313" key="4">
    <source>
        <dbReference type="Proteomes" id="UP000321820"/>
    </source>
</evidence>
<dbReference type="OrthoDB" id="384721at2"/>
<feature type="domain" description="GP-PDE" evidence="2">
    <location>
        <begin position="119"/>
        <end position="383"/>
    </location>
</feature>
<feature type="chain" id="PRO_5022814384" evidence="1">
    <location>
        <begin position="19"/>
        <end position="383"/>
    </location>
</feature>
<dbReference type="Gene3D" id="3.20.20.190">
    <property type="entry name" value="Phosphatidylinositol (PI) phosphodiesterase"/>
    <property type="match status" value="2"/>
</dbReference>
<dbReference type="InterPro" id="IPR017946">
    <property type="entry name" value="PLC-like_Pdiesterase_TIM-brl"/>
</dbReference>
<organism evidence="3 4">
    <name type="scientific">Terriglobus albidus</name>
    <dbReference type="NCBI Taxonomy" id="1592106"/>
    <lineage>
        <taxon>Bacteria</taxon>
        <taxon>Pseudomonadati</taxon>
        <taxon>Acidobacteriota</taxon>
        <taxon>Terriglobia</taxon>
        <taxon>Terriglobales</taxon>
        <taxon>Acidobacteriaceae</taxon>
        <taxon>Terriglobus</taxon>
    </lineage>
</organism>
<reference evidence="3 4" key="1">
    <citation type="submission" date="2019-08" db="EMBL/GenBank/DDBJ databases">
        <title>Complete genome sequence of Terriglobus albidus strain ORNL.</title>
        <authorList>
            <person name="Podar M."/>
        </authorList>
    </citation>
    <scope>NUCLEOTIDE SEQUENCE [LARGE SCALE GENOMIC DNA]</scope>
    <source>
        <strain evidence="3 4">ORNL</strain>
    </source>
</reference>
<accession>A0A5B9E9G4</accession>
<dbReference type="InterPro" id="IPR030395">
    <property type="entry name" value="GP_PDE_dom"/>
</dbReference>